<protein>
    <submittedName>
        <fullName evidence="2">Uncharacterized protein</fullName>
    </submittedName>
</protein>
<dbReference type="AlphaFoldDB" id="A0A0C3AER1"/>
<dbReference type="HOGENOM" id="CLU_1653200_0_0_1"/>
<accession>A0A0C3AER1</accession>
<evidence type="ECO:0000313" key="3">
    <source>
        <dbReference type="Proteomes" id="UP000054097"/>
    </source>
</evidence>
<evidence type="ECO:0000256" key="1">
    <source>
        <dbReference type="SAM" id="MobiDB-lite"/>
    </source>
</evidence>
<feature type="compositionally biased region" description="Low complexity" evidence="1">
    <location>
        <begin position="60"/>
        <end position="69"/>
    </location>
</feature>
<proteinExistence type="predicted"/>
<organism evidence="2 3">
    <name type="scientific">Serendipita vermifera MAFF 305830</name>
    <dbReference type="NCBI Taxonomy" id="933852"/>
    <lineage>
        <taxon>Eukaryota</taxon>
        <taxon>Fungi</taxon>
        <taxon>Dikarya</taxon>
        <taxon>Basidiomycota</taxon>
        <taxon>Agaricomycotina</taxon>
        <taxon>Agaricomycetes</taxon>
        <taxon>Sebacinales</taxon>
        <taxon>Serendipitaceae</taxon>
        <taxon>Serendipita</taxon>
    </lineage>
</organism>
<dbReference type="Proteomes" id="UP000054097">
    <property type="component" value="Unassembled WGS sequence"/>
</dbReference>
<reference evidence="2 3" key="1">
    <citation type="submission" date="2014-04" db="EMBL/GenBank/DDBJ databases">
        <authorList>
            <consortium name="DOE Joint Genome Institute"/>
            <person name="Kuo A."/>
            <person name="Zuccaro A."/>
            <person name="Kohler A."/>
            <person name="Nagy L.G."/>
            <person name="Floudas D."/>
            <person name="Copeland A."/>
            <person name="Barry K.W."/>
            <person name="Cichocki N."/>
            <person name="Veneault-Fourrey C."/>
            <person name="LaButti K."/>
            <person name="Lindquist E.A."/>
            <person name="Lipzen A."/>
            <person name="Lundell T."/>
            <person name="Morin E."/>
            <person name="Murat C."/>
            <person name="Sun H."/>
            <person name="Tunlid A."/>
            <person name="Henrissat B."/>
            <person name="Grigoriev I.V."/>
            <person name="Hibbett D.S."/>
            <person name="Martin F."/>
            <person name="Nordberg H.P."/>
            <person name="Cantor M.N."/>
            <person name="Hua S.X."/>
        </authorList>
    </citation>
    <scope>NUCLEOTIDE SEQUENCE [LARGE SCALE GENOMIC DNA]</scope>
    <source>
        <strain evidence="2 3">MAFF 305830</strain>
    </source>
</reference>
<sequence length="160" mass="17947">MLIDQPDDTGLVFDDWAPVLDEQGTVVDTIYSVFQLEVANLEAQHMLSDDDLTDGDDTSEGTTASSEEGFVYNRAQNVDEFEVEDPEARNKEQRPLLAYARETMTGSNLDDMCAMAYILDNNLSHKAINNLGHVFPDKQLSSEYLMKKKLELFSGLTNKT</sequence>
<feature type="region of interest" description="Disordered" evidence="1">
    <location>
        <begin position="49"/>
        <end position="69"/>
    </location>
</feature>
<name>A0A0C3AER1_SERVB</name>
<dbReference type="EMBL" id="KN824343">
    <property type="protein sequence ID" value="KIM23105.1"/>
    <property type="molecule type" value="Genomic_DNA"/>
</dbReference>
<gene>
    <name evidence="2" type="ORF">M408DRAFT_28221</name>
</gene>
<reference evidence="3" key="2">
    <citation type="submission" date="2015-01" db="EMBL/GenBank/DDBJ databases">
        <title>Evolutionary Origins and Diversification of the Mycorrhizal Mutualists.</title>
        <authorList>
            <consortium name="DOE Joint Genome Institute"/>
            <consortium name="Mycorrhizal Genomics Consortium"/>
            <person name="Kohler A."/>
            <person name="Kuo A."/>
            <person name="Nagy L.G."/>
            <person name="Floudas D."/>
            <person name="Copeland A."/>
            <person name="Barry K.W."/>
            <person name="Cichocki N."/>
            <person name="Veneault-Fourrey C."/>
            <person name="LaButti K."/>
            <person name="Lindquist E.A."/>
            <person name="Lipzen A."/>
            <person name="Lundell T."/>
            <person name="Morin E."/>
            <person name="Murat C."/>
            <person name="Riley R."/>
            <person name="Ohm R."/>
            <person name="Sun H."/>
            <person name="Tunlid A."/>
            <person name="Henrissat B."/>
            <person name="Grigoriev I.V."/>
            <person name="Hibbett D.S."/>
            <person name="Martin F."/>
        </authorList>
    </citation>
    <scope>NUCLEOTIDE SEQUENCE [LARGE SCALE GENOMIC DNA]</scope>
    <source>
        <strain evidence="3">MAFF 305830</strain>
    </source>
</reference>
<keyword evidence="3" id="KW-1185">Reference proteome</keyword>
<feature type="compositionally biased region" description="Acidic residues" evidence="1">
    <location>
        <begin position="49"/>
        <end position="59"/>
    </location>
</feature>
<evidence type="ECO:0000313" key="2">
    <source>
        <dbReference type="EMBL" id="KIM23105.1"/>
    </source>
</evidence>